<feature type="region of interest" description="Disordered" evidence="1">
    <location>
        <begin position="117"/>
        <end position="144"/>
    </location>
</feature>
<accession>A0A0L6V7V2</accession>
<proteinExistence type="predicted"/>
<dbReference type="VEuPathDB" id="FungiDB:VP01_2310g1"/>
<comment type="caution">
    <text evidence="2">The sequence shown here is derived from an EMBL/GenBank/DDBJ whole genome shotgun (WGS) entry which is preliminary data.</text>
</comment>
<sequence>MSSGARRPGGLASQLDSLAMDEEVSGMLLAPIVGSGRVAGMLVRLGMQLRQSTGEPRLGSWPFWQPFLSRFYLALTIRQILLYSLLAVVPGDLHGQLRDRMLSAGWADYSRQDGHGSLAHPSWQPPSGFSTSSSSSAPPNTHRSSFVSSISTSSTLIISVIVPKTFTSSIDRSSGRPSPSEVPPSLFLALLPLLQILTFLCMFLVRESLRRIGTQVWGSEVGSVQVSGRRMVPRRVATDRCGICSSAQMTASGGGGGLPMDPNEPLRVSPLPSSGSTLKLPYQVNCCGARYCYACLLSDILRWRELHLHDNRPWPCWICTSHPSALSRWNPAPLSN</sequence>
<dbReference type="AlphaFoldDB" id="A0A0L6V7V2"/>
<evidence type="ECO:0000313" key="2">
    <source>
        <dbReference type="EMBL" id="KNZ56809.1"/>
    </source>
</evidence>
<gene>
    <name evidence="2" type="ORF">VP01_2310g1</name>
</gene>
<reference evidence="2 3" key="1">
    <citation type="submission" date="2015-08" db="EMBL/GenBank/DDBJ databases">
        <title>Next Generation Sequencing and Analysis of the Genome of Puccinia sorghi L Schw, the Causal Agent of Maize Common Rust.</title>
        <authorList>
            <person name="Rochi L."/>
            <person name="Burguener G."/>
            <person name="Darino M."/>
            <person name="Turjanski A."/>
            <person name="Kreff E."/>
            <person name="Dieguez M.J."/>
            <person name="Sacco F."/>
        </authorList>
    </citation>
    <scope>NUCLEOTIDE SEQUENCE [LARGE SCALE GENOMIC DNA]</scope>
    <source>
        <strain evidence="2 3">RO10H11247</strain>
    </source>
</reference>
<feature type="compositionally biased region" description="Low complexity" evidence="1">
    <location>
        <begin position="125"/>
        <end position="144"/>
    </location>
</feature>
<dbReference type="EMBL" id="LAVV01007182">
    <property type="protein sequence ID" value="KNZ56809.1"/>
    <property type="molecule type" value="Genomic_DNA"/>
</dbReference>
<protein>
    <recommendedName>
        <fullName evidence="4">Pex N-terminal domain-containing protein</fullName>
    </recommendedName>
</protein>
<dbReference type="Proteomes" id="UP000037035">
    <property type="component" value="Unassembled WGS sequence"/>
</dbReference>
<evidence type="ECO:0000313" key="3">
    <source>
        <dbReference type="Proteomes" id="UP000037035"/>
    </source>
</evidence>
<dbReference type="STRING" id="27349.A0A0L6V7V2"/>
<organism evidence="2 3">
    <name type="scientific">Puccinia sorghi</name>
    <dbReference type="NCBI Taxonomy" id="27349"/>
    <lineage>
        <taxon>Eukaryota</taxon>
        <taxon>Fungi</taxon>
        <taxon>Dikarya</taxon>
        <taxon>Basidiomycota</taxon>
        <taxon>Pucciniomycotina</taxon>
        <taxon>Pucciniomycetes</taxon>
        <taxon>Pucciniales</taxon>
        <taxon>Pucciniaceae</taxon>
        <taxon>Puccinia</taxon>
    </lineage>
</organism>
<evidence type="ECO:0000256" key="1">
    <source>
        <dbReference type="SAM" id="MobiDB-lite"/>
    </source>
</evidence>
<name>A0A0L6V7V2_9BASI</name>
<evidence type="ECO:0008006" key="4">
    <source>
        <dbReference type="Google" id="ProtNLM"/>
    </source>
</evidence>
<keyword evidence="3" id="KW-1185">Reference proteome</keyword>
<dbReference type="OrthoDB" id="1701437at2759"/>